<protein>
    <recommendedName>
        <fullName evidence="3">MORN repeat protein</fullName>
    </recommendedName>
</protein>
<sequence length="117" mass="12987">MRVNVDDVDVEGENVYFYEGAPFTGELVETGPDGRIVEFMAVREGLQHGETCARYPDGRRKFHGQCVKGRAVGTNRAWHQNGQLAVEKVFDDNGTLLSEQMWDENGSPLPTGSFSAH</sequence>
<dbReference type="RefSeq" id="WP_344880445.1">
    <property type="nucleotide sequence ID" value="NZ_BAABAL010000018.1"/>
</dbReference>
<organism evidence="1 2">
    <name type="scientific">Allokutzneria multivorans</name>
    <dbReference type="NCBI Taxonomy" id="1142134"/>
    <lineage>
        <taxon>Bacteria</taxon>
        <taxon>Bacillati</taxon>
        <taxon>Actinomycetota</taxon>
        <taxon>Actinomycetes</taxon>
        <taxon>Pseudonocardiales</taxon>
        <taxon>Pseudonocardiaceae</taxon>
        <taxon>Allokutzneria</taxon>
    </lineage>
</organism>
<name>A0ABP7T9S3_9PSEU</name>
<evidence type="ECO:0000313" key="2">
    <source>
        <dbReference type="Proteomes" id="UP001501747"/>
    </source>
</evidence>
<dbReference type="SUPFAM" id="SSF82185">
    <property type="entry name" value="Histone H3 K4-specific methyltransferase SET7/9 N-terminal domain"/>
    <property type="match status" value="1"/>
</dbReference>
<keyword evidence="2" id="KW-1185">Reference proteome</keyword>
<dbReference type="EMBL" id="BAABAL010000018">
    <property type="protein sequence ID" value="GAA4023170.1"/>
    <property type="molecule type" value="Genomic_DNA"/>
</dbReference>
<gene>
    <name evidence="1" type="ORF">GCM10022247_54340</name>
</gene>
<reference evidence="2" key="1">
    <citation type="journal article" date="2019" name="Int. J. Syst. Evol. Microbiol.">
        <title>The Global Catalogue of Microorganisms (GCM) 10K type strain sequencing project: providing services to taxonomists for standard genome sequencing and annotation.</title>
        <authorList>
            <consortium name="The Broad Institute Genomics Platform"/>
            <consortium name="The Broad Institute Genome Sequencing Center for Infectious Disease"/>
            <person name="Wu L."/>
            <person name="Ma J."/>
        </authorList>
    </citation>
    <scope>NUCLEOTIDE SEQUENCE [LARGE SCALE GENOMIC DNA]</scope>
    <source>
        <strain evidence="2">JCM 17342</strain>
    </source>
</reference>
<accession>A0ABP7T9S3</accession>
<dbReference type="Gene3D" id="2.20.110.10">
    <property type="entry name" value="Histone H3 K4-specific methyltransferase SET7/9 N-terminal domain"/>
    <property type="match status" value="1"/>
</dbReference>
<evidence type="ECO:0000313" key="1">
    <source>
        <dbReference type="EMBL" id="GAA4023170.1"/>
    </source>
</evidence>
<dbReference type="Proteomes" id="UP001501747">
    <property type="component" value="Unassembled WGS sequence"/>
</dbReference>
<proteinExistence type="predicted"/>
<evidence type="ECO:0008006" key="3">
    <source>
        <dbReference type="Google" id="ProtNLM"/>
    </source>
</evidence>
<comment type="caution">
    <text evidence="1">The sequence shown here is derived from an EMBL/GenBank/DDBJ whole genome shotgun (WGS) entry which is preliminary data.</text>
</comment>